<accession>A0ABQ9ZCV8</accession>
<dbReference type="Proteomes" id="UP001234178">
    <property type="component" value="Unassembled WGS sequence"/>
</dbReference>
<proteinExistence type="predicted"/>
<protein>
    <submittedName>
        <fullName evidence="2">Uncharacterized protein</fullName>
    </submittedName>
</protein>
<dbReference type="EMBL" id="JAOYFB010000003">
    <property type="protein sequence ID" value="KAK4010739.1"/>
    <property type="molecule type" value="Genomic_DNA"/>
</dbReference>
<evidence type="ECO:0000313" key="2">
    <source>
        <dbReference type="EMBL" id="KAK4010739.1"/>
    </source>
</evidence>
<keyword evidence="3" id="KW-1185">Reference proteome</keyword>
<feature type="signal peptide" evidence="1">
    <location>
        <begin position="1"/>
        <end position="27"/>
    </location>
</feature>
<evidence type="ECO:0000313" key="3">
    <source>
        <dbReference type="Proteomes" id="UP001234178"/>
    </source>
</evidence>
<sequence length="200" mass="23630">MEHSIFWLANTLFFGFIVLEIACESFAKHMETPVTSSSIRRSGFDDHDWWDVKHAAFPHSWSHEDRGRKLWNDNRPEPPRSPFHPGELPIGLRSPFPGFRDSIYERVIKPHLRNNFVARQNNAINFAEKNVLFRHEVEKLKYQPKMHQIKKSRPSRANYQKEVDNVKLFNGQKPQTRGIGDLPFSDPWKSILYNEFVFKL</sequence>
<feature type="chain" id="PRO_5047048461" evidence="1">
    <location>
        <begin position="28"/>
        <end position="200"/>
    </location>
</feature>
<organism evidence="2 3">
    <name type="scientific">Daphnia magna</name>
    <dbReference type="NCBI Taxonomy" id="35525"/>
    <lineage>
        <taxon>Eukaryota</taxon>
        <taxon>Metazoa</taxon>
        <taxon>Ecdysozoa</taxon>
        <taxon>Arthropoda</taxon>
        <taxon>Crustacea</taxon>
        <taxon>Branchiopoda</taxon>
        <taxon>Diplostraca</taxon>
        <taxon>Cladocera</taxon>
        <taxon>Anomopoda</taxon>
        <taxon>Daphniidae</taxon>
        <taxon>Daphnia</taxon>
    </lineage>
</organism>
<gene>
    <name evidence="2" type="ORF">OUZ56_019871</name>
</gene>
<comment type="caution">
    <text evidence="2">The sequence shown here is derived from an EMBL/GenBank/DDBJ whole genome shotgun (WGS) entry which is preliminary data.</text>
</comment>
<reference evidence="2 3" key="1">
    <citation type="journal article" date="2023" name="Nucleic Acids Res.">
        <title>The hologenome of Daphnia magna reveals possible DNA methylation and microbiome-mediated evolution of the host genome.</title>
        <authorList>
            <person name="Chaturvedi A."/>
            <person name="Li X."/>
            <person name="Dhandapani V."/>
            <person name="Marshall H."/>
            <person name="Kissane S."/>
            <person name="Cuenca-Cambronero M."/>
            <person name="Asole G."/>
            <person name="Calvet F."/>
            <person name="Ruiz-Romero M."/>
            <person name="Marangio P."/>
            <person name="Guigo R."/>
            <person name="Rago D."/>
            <person name="Mirbahai L."/>
            <person name="Eastwood N."/>
            <person name="Colbourne J.K."/>
            <person name="Zhou J."/>
            <person name="Mallon E."/>
            <person name="Orsini L."/>
        </authorList>
    </citation>
    <scope>NUCLEOTIDE SEQUENCE [LARGE SCALE GENOMIC DNA]</scope>
    <source>
        <strain evidence="2">LRV0_1</strain>
    </source>
</reference>
<evidence type="ECO:0000256" key="1">
    <source>
        <dbReference type="SAM" id="SignalP"/>
    </source>
</evidence>
<name>A0ABQ9ZCV8_9CRUS</name>
<keyword evidence="1" id="KW-0732">Signal</keyword>